<name>A0A165E129_9APHY</name>
<proteinExistence type="predicted"/>
<dbReference type="EMBL" id="KV427626">
    <property type="protein sequence ID" value="KZT06046.1"/>
    <property type="molecule type" value="Genomic_DNA"/>
</dbReference>
<evidence type="ECO:0008006" key="3">
    <source>
        <dbReference type="Google" id="ProtNLM"/>
    </source>
</evidence>
<dbReference type="InterPro" id="IPR032675">
    <property type="entry name" value="LRR_dom_sf"/>
</dbReference>
<keyword evidence="2" id="KW-1185">Reference proteome</keyword>
<dbReference type="OrthoDB" id="2753739at2759"/>
<dbReference type="Gene3D" id="3.80.10.10">
    <property type="entry name" value="Ribonuclease Inhibitor"/>
    <property type="match status" value="1"/>
</dbReference>
<dbReference type="Proteomes" id="UP000076871">
    <property type="component" value="Unassembled WGS sequence"/>
</dbReference>
<dbReference type="AlphaFoldDB" id="A0A165E129"/>
<protein>
    <recommendedName>
        <fullName evidence="3">F-box domain-containing protein</fullName>
    </recommendedName>
</protein>
<evidence type="ECO:0000313" key="2">
    <source>
        <dbReference type="Proteomes" id="UP000076871"/>
    </source>
</evidence>
<accession>A0A165E129</accession>
<dbReference type="RefSeq" id="XP_040763786.1">
    <property type="nucleotide sequence ID" value="XM_040912610.1"/>
</dbReference>
<evidence type="ECO:0000313" key="1">
    <source>
        <dbReference type="EMBL" id="KZT06046.1"/>
    </source>
</evidence>
<sequence>MTAPVDANAASPINDPQPRLSPEICERIIDHLDPFWPLSRRTLLNCALVCRGWYAESRVVLFEMPVLRTREEAIACARSLTQIPLLGARLRHLTIADPSGPKSASILVMLAGKLPKLASLHFYSVSFEHCSMRNSAFWSLHEFNKITSLQLVRVTLPSARPFFQVICSFPRLEHLFCQDLRWSVARSTAPLPEHHHMPLTRVASLEYDLSCFEGIGHILLGLLDQAILETLDLHPQVSAAALAFTQHMLDIAGKRLKDITITFRASKEDGRSNIQPLLLFVLTDTNFRVTLRALKAKQLTNKQPRPAEQAAT</sequence>
<dbReference type="InParanoid" id="A0A165E129"/>
<dbReference type="GeneID" id="63829638"/>
<reference evidence="1 2" key="1">
    <citation type="journal article" date="2016" name="Mol. Biol. Evol.">
        <title>Comparative Genomics of Early-Diverging Mushroom-Forming Fungi Provides Insights into the Origins of Lignocellulose Decay Capabilities.</title>
        <authorList>
            <person name="Nagy L.G."/>
            <person name="Riley R."/>
            <person name="Tritt A."/>
            <person name="Adam C."/>
            <person name="Daum C."/>
            <person name="Floudas D."/>
            <person name="Sun H."/>
            <person name="Yadav J.S."/>
            <person name="Pangilinan J."/>
            <person name="Larsson K.H."/>
            <person name="Matsuura K."/>
            <person name="Barry K."/>
            <person name="Labutti K."/>
            <person name="Kuo R."/>
            <person name="Ohm R.A."/>
            <person name="Bhattacharya S.S."/>
            <person name="Shirouzu T."/>
            <person name="Yoshinaga Y."/>
            <person name="Martin F.M."/>
            <person name="Grigoriev I.V."/>
            <person name="Hibbett D.S."/>
        </authorList>
    </citation>
    <scope>NUCLEOTIDE SEQUENCE [LARGE SCALE GENOMIC DNA]</scope>
    <source>
        <strain evidence="1 2">93-53</strain>
    </source>
</reference>
<organism evidence="1 2">
    <name type="scientific">Laetiporus sulphureus 93-53</name>
    <dbReference type="NCBI Taxonomy" id="1314785"/>
    <lineage>
        <taxon>Eukaryota</taxon>
        <taxon>Fungi</taxon>
        <taxon>Dikarya</taxon>
        <taxon>Basidiomycota</taxon>
        <taxon>Agaricomycotina</taxon>
        <taxon>Agaricomycetes</taxon>
        <taxon>Polyporales</taxon>
        <taxon>Laetiporus</taxon>
    </lineage>
</organism>
<gene>
    <name evidence="1" type="ORF">LAESUDRAFT_759589</name>
</gene>